<evidence type="ECO:0000259" key="4">
    <source>
        <dbReference type="Pfam" id="PF04542"/>
    </source>
</evidence>
<evidence type="ECO:0000313" key="6">
    <source>
        <dbReference type="Proteomes" id="UP000006222"/>
    </source>
</evidence>
<dbReference type="Pfam" id="PF04542">
    <property type="entry name" value="Sigma70_r2"/>
    <property type="match status" value="1"/>
</dbReference>
<gene>
    <name evidence="5" type="ORF">RBWH47_04502</name>
</gene>
<evidence type="ECO:0000256" key="2">
    <source>
        <dbReference type="ARBA" id="ARBA00023082"/>
    </source>
</evidence>
<dbReference type="RefSeq" id="WP_007324483.1">
    <property type="nucleotide sequence ID" value="NZ_AFAR01000026.1"/>
</dbReference>
<dbReference type="GO" id="GO:0016987">
    <property type="term" value="F:sigma factor activity"/>
    <property type="evidence" value="ECO:0007669"/>
    <property type="project" value="UniProtKB-KW"/>
</dbReference>
<dbReference type="GO" id="GO:0006352">
    <property type="term" value="P:DNA-templated transcription initiation"/>
    <property type="evidence" value="ECO:0007669"/>
    <property type="project" value="InterPro"/>
</dbReference>
<keyword evidence="3" id="KW-0804">Transcription</keyword>
<protein>
    <submittedName>
        <fullName evidence="5">RNA polymerase, sigma-24 subunit, ECF subfamily</fullName>
    </submittedName>
</protein>
<keyword evidence="2" id="KW-0731">Sigma factor</keyword>
<name>F2ALG6_RHOBT</name>
<dbReference type="InterPro" id="IPR013325">
    <property type="entry name" value="RNA_pol_sigma_r2"/>
</dbReference>
<dbReference type="InterPro" id="IPR039425">
    <property type="entry name" value="RNA_pol_sigma-70-like"/>
</dbReference>
<evidence type="ECO:0000256" key="3">
    <source>
        <dbReference type="ARBA" id="ARBA00023163"/>
    </source>
</evidence>
<dbReference type="PANTHER" id="PTHR43133">
    <property type="entry name" value="RNA POLYMERASE ECF-TYPE SIGMA FACTO"/>
    <property type="match status" value="1"/>
</dbReference>
<evidence type="ECO:0000313" key="5">
    <source>
        <dbReference type="EMBL" id="EGF29493.1"/>
    </source>
</evidence>
<sequence length="242" mass="27261">MVDSNEKNFGFETTQWSLVLAAGDQVGKSHNDLLSDLCQRYWRPLYGFARRSGQSTQAAEDSVQAFFVHLLSSDALSIADRKRGRFRTFLLSSLQNFMRNQHARDNALRRGGGRRLLSLDVRDAEGALIAEPATAISPEAEFERRWALTILEEALSLLSRKYAARGKPELFDALSTYLSLESGHVKYEETASKLDMTLGAVKVAVHRLRREYREQLRHAVAATVEDENDVTDELETLLKAIS</sequence>
<dbReference type="PANTHER" id="PTHR43133:SF51">
    <property type="entry name" value="RNA POLYMERASE SIGMA FACTOR"/>
    <property type="match status" value="1"/>
</dbReference>
<proteinExistence type="predicted"/>
<dbReference type="Proteomes" id="UP000006222">
    <property type="component" value="Unassembled WGS sequence"/>
</dbReference>
<dbReference type="EMBL" id="AFAR01000026">
    <property type="protein sequence ID" value="EGF29493.1"/>
    <property type="molecule type" value="Genomic_DNA"/>
</dbReference>
<dbReference type="SUPFAM" id="SSF88946">
    <property type="entry name" value="Sigma2 domain of RNA polymerase sigma factors"/>
    <property type="match status" value="1"/>
</dbReference>
<accession>F2ALG6</accession>
<feature type="domain" description="RNA polymerase sigma-70 region 2" evidence="4">
    <location>
        <begin position="39"/>
        <end position="104"/>
    </location>
</feature>
<organism evidence="5 6">
    <name type="scientific">Rhodopirellula baltica WH47</name>
    <dbReference type="NCBI Taxonomy" id="991778"/>
    <lineage>
        <taxon>Bacteria</taxon>
        <taxon>Pseudomonadati</taxon>
        <taxon>Planctomycetota</taxon>
        <taxon>Planctomycetia</taxon>
        <taxon>Pirellulales</taxon>
        <taxon>Pirellulaceae</taxon>
        <taxon>Rhodopirellula</taxon>
    </lineage>
</organism>
<dbReference type="Gene3D" id="1.10.1740.10">
    <property type="match status" value="1"/>
</dbReference>
<dbReference type="AlphaFoldDB" id="F2ALG6"/>
<comment type="caution">
    <text evidence="5">The sequence shown here is derived from an EMBL/GenBank/DDBJ whole genome shotgun (WGS) entry which is preliminary data.</text>
</comment>
<dbReference type="InterPro" id="IPR007627">
    <property type="entry name" value="RNA_pol_sigma70_r2"/>
</dbReference>
<evidence type="ECO:0000256" key="1">
    <source>
        <dbReference type="ARBA" id="ARBA00023015"/>
    </source>
</evidence>
<dbReference type="PATRIC" id="fig|991778.3.peg.528"/>
<keyword evidence="1" id="KW-0805">Transcription regulation</keyword>
<reference evidence="5 6" key="1">
    <citation type="journal article" date="2013" name="Mar. Genomics">
        <title>Expression of sulfatases in Rhodopirellula baltica and the diversity of sulfatases in the genus Rhodopirellula.</title>
        <authorList>
            <person name="Wegner C.E."/>
            <person name="Richter-Heitmann T."/>
            <person name="Klindworth A."/>
            <person name="Klockow C."/>
            <person name="Richter M."/>
            <person name="Achstetter T."/>
            <person name="Glockner F.O."/>
            <person name="Harder J."/>
        </authorList>
    </citation>
    <scope>NUCLEOTIDE SEQUENCE [LARGE SCALE GENOMIC DNA]</scope>
    <source>
        <strain evidence="5 6">WH47</strain>
    </source>
</reference>